<sequence length="87" mass="10067">MRHKEIEILNHATAFQNILIPKIPDIIKGFKKEVQALDYIFDLNEVIAQSKESLFTNHWIHCNARGNEIIAKEVLEILKKRGMIEGV</sequence>
<dbReference type="KEGG" id="had:CDV25_01320"/>
<gene>
    <name evidence="1" type="ORF">CDV25_01320</name>
</gene>
<reference evidence="1 2" key="1">
    <citation type="submission" date="2017-06" db="EMBL/GenBank/DDBJ databases">
        <title>Complete genome of Helicobacter apodemus.</title>
        <authorList>
            <person name="Cho S."/>
        </authorList>
    </citation>
    <scope>NUCLEOTIDE SEQUENCE [LARGE SCALE GENOMIC DNA]</scope>
    <source>
        <strain evidence="2">SNUVETPUB-15-01</strain>
    </source>
</reference>
<dbReference type="OrthoDB" id="5325551at2"/>
<dbReference type="Proteomes" id="UP000244890">
    <property type="component" value="Chromosome"/>
</dbReference>
<evidence type="ECO:0000313" key="1">
    <source>
        <dbReference type="EMBL" id="AWI35042.1"/>
    </source>
</evidence>
<dbReference type="EMBL" id="CP021886">
    <property type="protein sequence ID" value="AWI35042.1"/>
    <property type="molecule type" value="Genomic_DNA"/>
</dbReference>
<accession>A0A2U8FFL7</accession>
<evidence type="ECO:0000313" key="2">
    <source>
        <dbReference type="Proteomes" id="UP000244890"/>
    </source>
</evidence>
<dbReference type="AlphaFoldDB" id="A0A2U8FFL7"/>
<organism evidence="1 2">
    <name type="scientific">Helicobacter apodemus</name>
    <dbReference type="NCBI Taxonomy" id="135569"/>
    <lineage>
        <taxon>Bacteria</taxon>
        <taxon>Pseudomonadati</taxon>
        <taxon>Campylobacterota</taxon>
        <taxon>Epsilonproteobacteria</taxon>
        <taxon>Campylobacterales</taxon>
        <taxon>Helicobacteraceae</taxon>
        <taxon>Helicobacter</taxon>
    </lineage>
</organism>
<proteinExistence type="predicted"/>
<protein>
    <submittedName>
        <fullName evidence="1">Uncharacterized protein</fullName>
    </submittedName>
</protein>
<name>A0A2U8FFL7_9HELI</name>